<feature type="transmembrane region" description="Helical" evidence="1">
    <location>
        <begin position="146"/>
        <end position="168"/>
    </location>
</feature>
<feature type="transmembrane region" description="Helical" evidence="1">
    <location>
        <begin position="37"/>
        <end position="55"/>
    </location>
</feature>
<evidence type="ECO:0000256" key="1">
    <source>
        <dbReference type="SAM" id="Phobius"/>
    </source>
</evidence>
<proteinExistence type="predicted"/>
<organism evidence="2">
    <name type="scientific">Fructobacillus tropaeoli</name>
    <dbReference type="NCBI Taxonomy" id="709323"/>
    <lineage>
        <taxon>Bacteria</taxon>
        <taxon>Bacillati</taxon>
        <taxon>Bacillota</taxon>
        <taxon>Bacilli</taxon>
        <taxon>Lactobacillales</taxon>
        <taxon>Lactobacillaceae</taxon>
        <taxon>Fructobacillus</taxon>
    </lineage>
</organism>
<keyword evidence="1" id="KW-0472">Membrane</keyword>
<dbReference type="STRING" id="709323.GCA_001047135_00859"/>
<sequence>MTLKEIYHRARTSRVWTIVVPMLVGIAYSWWRYQRLLFWPSLLMVVTVAVVKLAYDWWFDQYPSHSIWILRLKRGIDVILPYFLIILMLFLNTKFKPTAGLLTVWFGVAFPLIAFSLSISVAKDVRKIRAEEISAKEFQHAQSRASWVRPIFLLLPVLAYAEILLLTLSGYLPLLAWAMIVLFPLVFAQALAVGLESDLDKSADLPARNLFLTGLALVLVLVIAGA</sequence>
<dbReference type="RefSeq" id="WP_059393740.1">
    <property type="nucleotide sequence ID" value="NZ_BOJU01000003.1"/>
</dbReference>
<accession>A0A3F3H363</accession>
<dbReference type="GO" id="GO:0016740">
    <property type="term" value="F:transferase activity"/>
    <property type="evidence" value="ECO:0007669"/>
    <property type="project" value="UniProtKB-KW"/>
</dbReference>
<feature type="transmembrane region" description="Helical" evidence="1">
    <location>
        <begin position="75"/>
        <end position="92"/>
    </location>
</feature>
<name>A0A3F3H363_9LACO</name>
<feature type="transmembrane region" description="Helical" evidence="1">
    <location>
        <begin position="12"/>
        <end position="31"/>
    </location>
</feature>
<feature type="transmembrane region" description="Helical" evidence="1">
    <location>
        <begin position="207"/>
        <end position="225"/>
    </location>
</feature>
<keyword evidence="1" id="KW-1133">Transmembrane helix</keyword>
<evidence type="ECO:0000313" key="2">
    <source>
        <dbReference type="EMBL" id="GAP04312.1"/>
    </source>
</evidence>
<gene>
    <name evidence="2" type="ORF">FTRO_0040520</name>
</gene>
<keyword evidence="1" id="KW-0812">Transmembrane</keyword>
<dbReference type="Proteomes" id="UP000064514">
    <property type="component" value="Unassembled WGS sequence"/>
</dbReference>
<feature type="transmembrane region" description="Helical" evidence="1">
    <location>
        <begin position="104"/>
        <end position="125"/>
    </location>
</feature>
<dbReference type="AlphaFoldDB" id="A0A3F3H363"/>
<reference evidence="2" key="1">
    <citation type="journal article" date="2015" name="BMC Genomics">
        <title>Comparative genomics of Fructobacillus spp. and Leuconostoc spp. reveals niche-specific evolution of Fructobacillus spp.</title>
        <authorList>
            <person name="Endo A."/>
            <person name="Tanizawa Y."/>
            <person name="Tanaka N."/>
            <person name="Maeno S."/>
            <person name="Kumar H."/>
            <person name="Shiwa Y."/>
            <person name="Okada S."/>
            <person name="Yoshikawa H."/>
            <person name="Dicks L."/>
            <person name="Nakagawa J."/>
            <person name="Arita M."/>
        </authorList>
    </citation>
    <scope>NUCLEOTIDE SEQUENCE [LARGE SCALE GENOMIC DNA]</scope>
    <source>
        <strain evidence="2">F214-1</strain>
    </source>
</reference>
<feature type="transmembrane region" description="Helical" evidence="1">
    <location>
        <begin position="174"/>
        <end position="195"/>
    </location>
</feature>
<protein>
    <submittedName>
        <fullName evidence="2">1,4-dihydroxy-2-naphtoate prenyltransferase</fullName>
    </submittedName>
</protein>
<dbReference type="EMBL" id="DF968081">
    <property type="protein sequence ID" value="GAP04312.1"/>
    <property type="molecule type" value="Genomic_DNA"/>
</dbReference>
<keyword evidence="2" id="KW-0808">Transferase</keyword>